<dbReference type="InterPro" id="IPR011083">
    <property type="entry name" value="Phage_tail_collar_dom"/>
</dbReference>
<evidence type="ECO:0000313" key="4">
    <source>
        <dbReference type="Proteomes" id="UP000694300"/>
    </source>
</evidence>
<protein>
    <submittedName>
        <fullName evidence="2">Tail fiber protein</fullName>
    </submittedName>
</protein>
<comment type="caution">
    <text evidence="2">The sequence shown here is derived from an EMBL/GenBank/DDBJ whole genome shotgun (WGS) entry which is preliminary data.</text>
</comment>
<feature type="domain" description="Phage tail collar" evidence="1">
    <location>
        <begin position="38"/>
        <end position="98"/>
    </location>
</feature>
<dbReference type="EMBL" id="JADQDF010000003">
    <property type="protein sequence ID" value="MBW0132568.1"/>
    <property type="molecule type" value="Genomic_DNA"/>
</dbReference>
<dbReference type="RefSeq" id="WP_218596132.1">
    <property type="nucleotide sequence ID" value="NZ_JADQDE010000005.1"/>
</dbReference>
<accession>A0ABS6UFY9</accession>
<evidence type="ECO:0000313" key="3">
    <source>
        <dbReference type="EMBL" id="MBW0132568.1"/>
    </source>
</evidence>
<organism evidence="2 4">
    <name type="scientific">Pseudonocardia oceani</name>
    <dbReference type="NCBI Taxonomy" id="2792013"/>
    <lineage>
        <taxon>Bacteria</taxon>
        <taxon>Bacillati</taxon>
        <taxon>Actinomycetota</taxon>
        <taxon>Actinomycetes</taxon>
        <taxon>Pseudonocardiales</taxon>
        <taxon>Pseudonocardiaceae</taxon>
        <taxon>Pseudonocardia</taxon>
    </lineage>
</organism>
<dbReference type="EMBL" id="JADQDF010000001">
    <property type="protein sequence ID" value="MBW0131170.1"/>
    <property type="molecule type" value="Genomic_DNA"/>
</dbReference>
<dbReference type="Pfam" id="PF07484">
    <property type="entry name" value="Collar"/>
    <property type="match status" value="1"/>
</dbReference>
<keyword evidence="4" id="KW-1185">Reference proteome</keyword>
<evidence type="ECO:0000313" key="2">
    <source>
        <dbReference type="EMBL" id="MBW0131170.1"/>
    </source>
</evidence>
<dbReference type="Proteomes" id="UP000694300">
    <property type="component" value="Unassembled WGS sequence"/>
</dbReference>
<reference evidence="2 4" key="1">
    <citation type="submission" date="2020-11" db="EMBL/GenBank/DDBJ databases">
        <title>Pseudonocardia abyssalis sp. nov. and Pseudonocardia oceani sp. nov., description and phylogenomic analysis of two novel actinomycetes isolated from the deep Southern Ocean.</title>
        <authorList>
            <person name="Parra J."/>
        </authorList>
    </citation>
    <scope>NUCLEOTIDE SEQUENCE [LARGE SCALE GENOMIC DNA]</scope>
    <source>
        <strain evidence="2">KRD-185</strain>
        <strain evidence="4">KRD185</strain>
    </source>
</reference>
<sequence>MSEDRAFEEPGQVIARLSADLEDFKSTMLARVAALPTGTMLPTLASVPPVGTLLLQGQVVSRTTYARLWQWVQDTAAAGFGVGDGSTTFTLPDARDRALVGAGGTVTLGGTGGSATRTLTVANLPAHGHTGTAASAGTHNHDSTNGQLDNNGGHSGHFPGTRYNAAAGADFGLSDWQSGGATRGDHGHFFTFDITSGGAHTHTVTINNTGSGEAFDNRPPYLGVNVAVWT</sequence>
<proteinExistence type="predicted"/>
<name>A0ABS6UFY9_9PSEU</name>
<evidence type="ECO:0000259" key="1">
    <source>
        <dbReference type="Pfam" id="PF07484"/>
    </source>
</evidence>
<gene>
    <name evidence="2" type="ORF">I4I82_26320</name>
    <name evidence="3" type="ORF">I4I82_33515</name>
</gene>